<feature type="region of interest" description="Disordered" evidence="1">
    <location>
        <begin position="317"/>
        <end position="346"/>
    </location>
</feature>
<proteinExistence type="predicted"/>
<sequence>MSASQHTIAHAFGSTSEIHPNGHHNPAVNQHQHYRYENFVLDLLESDALSVLPSHLKAIALLGAGLANSDNRDGRFRSFYFRQGWTAERLGISRQALSSYLGVMVEHGVLIKLGKGHPRKRRKGAQPVIFYAIPEFEDLCHVASTKTKADFTRKKSPADVARIVDNSERVSTTVLQPSAERVSTERDSLLSTGRDTLTERLSTGRDTKIDLLLKRDKGKGKGVHLLENGDNNTNVNGNGNTNGQAAVDDAGAQAEILCSCGNVIPPEKWAAGREVCRACWEKEQRAAQAAWKKEEAEMRRKLREGYPAFFREKWAHPDKGKKAGQLSLGADFTTRGTAGGLSAAAD</sequence>
<organism evidence="2">
    <name type="scientific">Caldilineaceae bacterium SB0664_bin_27</name>
    <dbReference type="NCBI Taxonomy" id="2605260"/>
    <lineage>
        <taxon>Bacteria</taxon>
        <taxon>Bacillati</taxon>
        <taxon>Chloroflexota</taxon>
        <taxon>Caldilineae</taxon>
        <taxon>Caldilineales</taxon>
        <taxon>Caldilineaceae</taxon>
    </lineage>
</organism>
<reference evidence="2" key="1">
    <citation type="submission" date="2019-09" db="EMBL/GenBank/DDBJ databases">
        <title>Characterisation of the sponge microbiome using genome-centric metagenomics.</title>
        <authorList>
            <person name="Engelberts J.P."/>
            <person name="Robbins S.J."/>
            <person name="De Goeij J.M."/>
            <person name="Aranda M."/>
            <person name="Bell S.C."/>
            <person name="Webster N.S."/>
        </authorList>
    </citation>
    <scope>NUCLEOTIDE SEQUENCE</scope>
    <source>
        <strain evidence="2">SB0664_bin_27</strain>
    </source>
</reference>
<dbReference type="AlphaFoldDB" id="A0A6B0YQB9"/>
<name>A0A6B0YQB9_9CHLR</name>
<comment type="caution">
    <text evidence="2">The sequence shown here is derived from an EMBL/GenBank/DDBJ whole genome shotgun (WGS) entry which is preliminary data.</text>
</comment>
<dbReference type="EMBL" id="VXRG01000020">
    <property type="protein sequence ID" value="MXY92159.1"/>
    <property type="molecule type" value="Genomic_DNA"/>
</dbReference>
<gene>
    <name evidence="2" type="ORF">F4Y42_01790</name>
</gene>
<evidence type="ECO:0000313" key="2">
    <source>
        <dbReference type="EMBL" id="MXY92159.1"/>
    </source>
</evidence>
<protein>
    <recommendedName>
        <fullName evidence="3">Helix-turn-helix domain-containing protein</fullName>
    </recommendedName>
</protein>
<accession>A0A6B0YQB9</accession>
<evidence type="ECO:0000256" key="1">
    <source>
        <dbReference type="SAM" id="MobiDB-lite"/>
    </source>
</evidence>
<evidence type="ECO:0008006" key="3">
    <source>
        <dbReference type="Google" id="ProtNLM"/>
    </source>
</evidence>